<keyword evidence="4 8" id="KW-0067">ATP-binding</keyword>
<evidence type="ECO:0000256" key="5">
    <source>
        <dbReference type="ARBA" id="ARBA00022989"/>
    </source>
</evidence>
<evidence type="ECO:0000256" key="6">
    <source>
        <dbReference type="ARBA" id="ARBA00023136"/>
    </source>
</evidence>
<keyword evidence="3" id="KW-0547">Nucleotide-binding</keyword>
<evidence type="ECO:0000256" key="3">
    <source>
        <dbReference type="ARBA" id="ARBA00022741"/>
    </source>
</evidence>
<dbReference type="PANTHER" id="PTHR43394">
    <property type="entry name" value="ATP-DEPENDENT PERMEASE MDL1, MITOCHONDRIAL"/>
    <property type="match status" value="1"/>
</dbReference>
<dbReference type="Proteomes" id="UP001177295">
    <property type="component" value="Chromosome"/>
</dbReference>
<gene>
    <name evidence="8" type="ORF">SEML1_0621</name>
</gene>
<dbReference type="SMART" id="SM00382">
    <property type="entry name" value="AAA"/>
    <property type="match status" value="1"/>
</dbReference>
<dbReference type="InterPro" id="IPR003593">
    <property type="entry name" value="AAA+_ATPase"/>
</dbReference>
<dbReference type="SUPFAM" id="SSF52540">
    <property type="entry name" value="P-loop containing nucleoside triphosphate hydrolases"/>
    <property type="match status" value="1"/>
</dbReference>
<dbReference type="Gene3D" id="1.20.1560.10">
    <property type="entry name" value="ABC transporter type 1, transmembrane domain"/>
    <property type="match status" value="1"/>
</dbReference>
<dbReference type="GO" id="GO:0005524">
    <property type="term" value="F:ATP binding"/>
    <property type="evidence" value="ECO:0007669"/>
    <property type="project" value="UniProtKB-KW"/>
</dbReference>
<dbReference type="PROSITE" id="PS50893">
    <property type="entry name" value="ABC_TRANSPORTER_2"/>
    <property type="match status" value="1"/>
</dbReference>
<dbReference type="PROSITE" id="PS00211">
    <property type="entry name" value="ABC_TRANSPORTER_1"/>
    <property type="match status" value="1"/>
</dbReference>
<evidence type="ECO:0000259" key="7">
    <source>
        <dbReference type="PROSITE" id="PS50893"/>
    </source>
</evidence>
<evidence type="ECO:0000313" key="8">
    <source>
        <dbReference type="EMBL" id="WIO46233.1"/>
    </source>
</evidence>
<accession>A0ABY8X0F0</accession>
<dbReference type="Gene3D" id="3.40.50.300">
    <property type="entry name" value="P-loop containing nucleotide triphosphate hydrolases"/>
    <property type="match status" value="1"/>
</dbReference>
<keyword evidence="2" id="KW-0812">Transmembrane</keyword>
<keyword evidence="5" id="KW-1133">Transmembrane helix</keyword>
<name>A0ABY8X0F0_9BACT</name>
<dbReference type="PANTHER" id="PTHR43394:SF1">
    <property type="entry name" value="ATP-BINDING CASSETTE SUB-FAMILY B MEMBER 10, MITOCHONDRIAL"/>
    <property type="match status" value="1"/>
</dbReference>
<dbReference type="InterPro" id="IPR003439">
    <property type="entry name" value="ABC_transporter-like_ATP-bd"/>
</dbReference>
<proteinExistence type="predicted"/>
<evidence type="ECO:0000256" key="4">
    <source>
        <dbReference type="ARBA" id="ARBA00022840"/>
    </source>
</evidence>
<comment type="subcellular location">
    <subcellularLocation>
        <location evidence="1">Cell membrane</location>
        <topology evidence="1">Multi-pass membrane protein</topology>
    </subcellularLocation>
</comment>
<feature type="domain" description="ABC transporter" evidence="7">
    <location>
        <begin position="134"/>
        <end position="379"/>
    </location>
</feature>
<sequence>MLKPQKMIDLRLYGLVRHLLDMRMALLEKDQKTRIDFERKFLAKRLGAELFQAVVEVGALVWIVYEIVAHRQPIGQFLFVQQTAGRALGSVSSLVSTVNSMDEDLANLFDYQRFMELPLAKQGGKTVPALHRDIRFKDVSFRYPGSDTLVLDHINLTIKRGQHVALVGENGAGKTTLLKLLAGLYQPVGGEVAVDGEPLASANIQTWHRQLGVLSQNFTQYDFATAAENVWFGDVSKTPSQERVNAALREAEAAKFVAKLPKGVDSYVNQWMESDDGVKGVDLSGGQWQRLALARNFYRDSPIIILDEPTSAIDALAEARIFDRLFQQKQKTIITVSHRLSTIEKADMIFMLAHGKVVEHGAHAELVAQHGAYYHMFESQLRRT</sequence>
<keyword evidence="9" id="KW-1185">Reference proteome</keyword>
<dbReference type="InterPro" id="IPR039421">
    <property type="entry name" value="Type_1_exporter"/>
</dbReference>
<dbReference type="RefSeq" id="WP_376753770.1">
    <property type="nucleotide sequence ID" value="NZ_CP124550.1"/>
</dbReference>
<dbReference type="Pfam" id="PF00005">
    <property type="entry name" value="ABC_tran"/>
    <property type="match status" value="1"/>
</dbReference>
<protein>
    <submittedName>
        <fullName evidence="8">ABC transporter ATP-binding protein/permease</fullName>
    </submittedName>
</protein>
<evidence type="ECO:0000256" key="1">
    <source>
        <dbReference type="ARBA" id="ARBA00004651"/>
    </source>
</evidence>
<reference evidence="8 9" key="1">
    <citation type="journal article" date="2023" name="Cell">
        <title>Genetic manipulation of Patescibacteria provides mechanistic insights into microbial dark matter and the epibiotic lifestyle.</title>
        <authorList>
            <person name="Wang Y."/>
            <person name="Gallagher L.A."/>
            <person name="Andrade P.A."/>
            <person name="Liu A."/>
            <person name="Humphreys I.R."/>
            <person name="Turkarslan S."/>
            <person name="Cutler K.J."/>
            <person name="Arrieta-Ortiz M.L."/>
            <person name="Li Y."/>
            <person name="Radey M.C."/>
            <person name="McLean J.S."/>
            <person name="Cong Q."/>
            <person name="Baker D."/>
            <person name="Baliga N.S."/>
            <person name="Peterson S.B."/>
            <person name="Mougous J.D."/>
        </authorList>
    </citation>
    <scope>NUCLEOTIDE SEQUENCE [LARGE SCALE GENOMIC DNA]</scope>
    <source>
        <strain evidence="8 9">ML1</strain>
    </source>
</reference>
<organism evidence="8 9">
    <name type="scientific">Candidatus Southlakia epibionticum</name>
    <dbReference type="NCBI Taxonomy" id="3043284"/>
    <lineage>
        <taxon>Bacteria</taxon>
        <taxon>Candidatus Saccharimonadota</taxon>
        <taxon>Candidatus Saccharimonadia</taxon>
        <taxon>Candidatus Saccharimonadales</taxon>
        <taxon>Candidatus Saccharimonadaceae</taxon>
        <taxon>Candidatus Southlakia</taxon>
    </lineage>
</organism>
<dbReference type="InterPro" id="IPR017871">
    <property type="entry name" value="ABC_transporter-like_CS"/>
</dbReference>
<evidence type="ECO:0000256" key="2">
    <source>
        <dbReference type="ARBA" id="ARBA00022692"/>
    </source>
</evidence>
<evidence type="ECO:0000313" key="9">
    <source>
        <dbReference type="Proteomes" id="UP001177295"/>
    </source>
</evidence>
<dbReference type="SUPFAM" id="SSF90123">
    <property type="entry name" value="ABC transporter transmembrane region"/>
    <property type="match status" value="1"/>
</dbReference>
<dbReference type="InterPro" id="IPR036640">
    <property type="entry name" value="ABC1_TM_sf"/>
</dbReference>
<dbReference type="InterPro" id="IPR027417">
    <property type="entry name" value="P-loop_NTPase"/>
</dbReference>
<keyword evidence="6" id="KW-0472">Membrane</keyword>
<dbReference type="EMBL" id="CP124550">
    <property type="protein sequence ID" value="WIO46233.1"/>
    <property type="molecule type" value="Genomic_DNA"/>
</dbReference>